<comment type="similarity">
    <text evidence="2 14 15">Belongs to the TonB-dependent receptor family.</text>
</comment>
<dbReference type="NCBIfam" id="TIGR01783">
    <property type="entry name" value="TonB-siderophor"/>
    <property type="match status" value="1"/>
</dbReference>
<evidence type="ECO:0000256" key="4">
    <source>
        <dbReference type="ARBA" id="ARBA00022452"/>
    </source>
</evidence>
<evidence type="ECO:0000256" key="2">
    <source>
        <dbReference type="ARBA" id="ARBA00009810"/>
    </source>
</evidence>
<evidence type="ECO:0000313" key="20">
    <source>
        <dbReference type="Proteomes" id="UP001155500"/>
    </source>
</evidence>
<evidence type="ECO:0000259" key="18">
    <source>
        <dbReference type="Pfam" id="PF07715"/>
    </source>
</evidence>
<feature type="signal peptide" evidence="16">
    <location>
        <begin position="1"/>
        <end position="21"/>
    </location>
</feature>
<keyword evidence="12 19" id="KW-0675">Receptor</keyword>
<keyword evidence="4 14" id="KW-1134">Transmembrane beta strand</keyword>
<dbReference type="CDD" id="cd01347">
    <property type="entry name" value="ligand_gated_channel"/>
    <property type="match status" value="1"/>
</dbReference>
<evidence type="ECO:0000256" key="15">
    <source>
        <dbReference type="RuleBase" id="RU003357"/>
    </source>
</evidence>
<dbReference type="InterPro" id="IPR036942">
    <property type="entry name" value="Beta-barrel_TonB_sf"/>
</dbReference>
<dbReference type="InterPro" id="IPR039426">
    <property type="entry name" value="TonB-dep_rcpt-like"/>
</dbReference>
<dbReference type="PROSITE" id="PS52016">
    <property type="entry name" value="TONB_DEPENDENT_REC_3"/>
    <property type="match status" value="1"/>
</dbReference>
<keyword evidence="13 14" id="KW-0998">Cell outer membrane</keyword>
<gene>
    <name evidence="19" type="ORF">A6A20_08815</name>
</gene>
<sequence length="696" mass="79886">MKSLFPLTVIATCVISSVVMANTDNNDYRVTLPTIEVMTTEDTHHLKGYMNYREASVTRNHLSSKETPQTIDILNIQKNKNYGTNDLSSILEGNAGIDASYDMRGESIYLRGFQVDANGIYRDGIRESGQVRRSTANIERVEILKGPASVLYGRSSGGGIINMISKSANFKTSRNIGLSYGSWKTRAMNMDINQVVNDNVAVRLTGEWRAGNSFRQGVSNKNQMISPSMSIISDDGRLSWTGQYTYDNVWRIPDRNPEKSVYDQMELDYTIGFARAGDYVKDKSQIWRSDFYYMLNDKWNIQWLLGYRTANQDFDHYYAGTFSQSDQMLSQTYAWQKTKNTTLSNSLTLNGEFNTSFIEHKITLGIDYSREKRNPILATLRNQKIDPYNPSSWTRTTRPNATINNQHKANSVGVFLQDLIGLTPTFKVILGGRYDHYRFHSTNINQLSRHYKGNTFSPNAGIVWDITDNHTFYVSYNKSFSPYGGRSYLGVSTDQAEIFNTDPEYSKQYEIGIKSTWLENKLSTTLSGYRLTHYNIRYRSDPVNNLYLWQVRGKERSQGIELSTIGQVMSNLYMRTSLGWLDSEILEDKSKPINEGRQLNATSRFNGNLFLRYLVNEHLYGEIGVTRVGKRFFYNERQNTAYYIPSFNRIDAMIGWNFEPISVTFAVSNLSDKQYLRSNAMLGNGRSYTLRINYHF</sequence>
<comment type="subcellular location">
    <subcellularLocation>
        <location evidence="1 14">Cell outer membrane</location>
        <topology evidence="1 14">Multi-pass membrane protein</topology>
    </subcellularLocation>
</comment>
<evidence type="ECO:0000259" key="17">
    <source>
        <dbReference type="Pfam" id="PF00593"/>
    </source>
</evidence>
<name>A0A9X4SIJ6_9PAST</name>
<dbReference type="Gene3D" id="2.170.130.10">
    <property type="entry name" value="TonB-dependent receptor, plug domain"/>
    <property type="match status" value="1"/>
</dbReference>
<dbReference type="PANTHER" id="PTHR32552:SF68">
    <property type="entry name" value="FERRICHROME OUTER MEMBRANE TRANSPORTER_PHAGE RECEPTOR"/>
    <property type="match status" value="1"/>
</dbReference>
<evidence type="ECO:0000256" key="3">
    <source>
        <dbReference type="ARBA" id="ARBA00022448"/>
    </source>
</evidence>
<dbReference type="GO" id="GO:0015891">
    <property type="term" value="P:siderophore transport"/>
    <property type="evidence" value="ECO:0007669"/>
    <property type="project" value="InterPro"/>
</dbReference>
<evidence type="ECO:0000256" key="6">
    <source>
        <dbReference type="ARBA" id="ARBA00022692"/>
    </source>
</evidence>
<dbReference type="Pfam" id="PF07715">
    <property type="entry name" value="Plug"/>
    <property type="match status" value="1"/>
</dbReference>
<feature type="domain" description="TonB-dependent receptor-like beta-barrel" evidence="17">
    <location>
        <begin position="244"/>
        <end position="670"/>
    </location>
</feature>
<comment type="caution">
    <text evidence="19">The sequence shown here is derived from an EMBL/GenBank/DDBJ whole genome shotgun (WGS) entry which is preliminary data.</text>
</comment>
<dbReference type="InterPro" id="IPR012910">
    <property type="entry name" value="Plug_dom"/>
</dbReference>
<dbReference type="EMBL" id="LWID01000001">
    <property type="protein sequence ID" value="MDG6895722.1"/>
    <property type="molecule type" value="Genomic_DNA"/>
</dbReference>
<dbReference type="AlphaFoldDB" id="A0A9X4SIJ6"/>
<feature type="domain" description="TonB-dependent receptor plug" evidence="18">
    <location>
        <begin position="65"/>
        <end position="160"/>
    </location>
</feature>
<evidence type="ECO:0000256" key="5">
    <source>
        <dbReference type="ARBA" id="ARBA00022496"/>
    </source>
</evidence>
<dbReference type="InterPro" id="IPR000531">
    <property type="entry name" value="Beta-barrel_TonB"/>
</dbReference>
<evidence type="ECO:0000256" key="11">
    <source>
        <dbReference type="ARBA" id="ARBA00023136"/>
    </source>
</evidence>
<keyword evidence="11 14" id="KW-0472">Membrane</keyword>
<dbReference type="PANTHER" id="PTHR32552">
    <property type="entry name" value="FERRICHROME IRON RECEPTOR-RELATED"/>
    <property type="match status" value="1"/>
</dbReference>
<evidence type="ECO:0000256" key="10">
    <source>
        <dbReference type="ARBA" id="ARBA00023077"/>
    </source>
</evidence>
<evidence type="ECO:0000313" key="19">
    <source>
        <dbReference type="EMBL" id="MDG6895722.1"/>
    </source>
</evidence>
<dbReference type="SUPFAM" id="SSF56935">
    <property type="entry name" value="Porins"/>
    <property type="match status" value="1"/>
</dbReference>
<evidence type="ECO:0000256" key="14">
    <source>
        <dbReference type="PROSITE-ProRule" id="PRU01360"/>
    </source>
</evidence>
<proteinExistence type="inferred from homology"/>
<keyword evidence="8" id="KW-0408">Iron</keyword>
<dbReference type="InterPro" id="IPR037066">
    <property type="entry name" value="Plug_dom_sf"/>
</dbReference>
<keyword evidence="5" id="KW-0410">Iron transport</keyword>
<dbReference type="GO" id="GO:0015344">
    <property type="term" value="F:siderophore uptake transmembrane transporter activity"/>
    <property type="evidence" value="ECO:0007669"/>
    <property type="project" value="TreeGrafter"/>
</dbReference>
<evidence type="ECO:0000256" key="7">
    <source>
        <dbReference type="ARBA" id="ARBA00022729"/>
    </source>
</evidence>
<evidence type="ECO:0000256" key="1">
    <source>
        <dbReference type="ARBA" id="ARBA00004571"/>
    </source>
</evidence>
<keyword evidence="6 14" id="KW-0812">Transmembrane</keyword>
<evidence type="ECO:0000256" key="9">
    <source>
        <dbReference type="ARBA" id="ARBA00023065"/>
    </source>
</evidence>
<keyword evidence="20" id="KW-1185">Reference proteome</keyword>
<evidence type="ECO:0000256" key="16">
    <source>
        <dbReference type="SAM" id="SignalP"/>
    </source>
</evidence>
<reference evidence="19" key="1">
    <citation type="submission" date="2016-03" db="EMBL/GenBank/DDBJ databases">
        <title>Co-evolution between Pasteurellaceae and their hosts.</title>
        <authorList>
            <person name="Hansen M.J."/>
            <person name="Bojesen A.M."/>
            <person name="Planet P."/>
        </authorList>
    </citation>
    <scope>NUCLEOTIDE SEQUENCE</scope>
    <source>
        <strain evidence="19">146/S8/89</strain>
    </source>
</reference>
<keyword evidence="3 14" id="KW-0813">Transport</keyword>
<evidence type="ECO:0000256" key="8">
    <source>
        <dbReference type="ARBA" id="ARBA00023004"/>
    </source>
</evidence>
<accession>A0A9X4SIJ6</accession>
<organism evidence="19 20">
    <name type="scientific">Volucribacter amazonae</name>
    <dbReference type="NCBI Taxonomy" id="256731"/>
    <lineage>
        <taxon>Bacteria</taxon>
        <taxon>Pseudomonadati</taxon>
        <taxon>Pseudomonadota</taxon>
        <taxon>Gammaproteobacteria</taxon>
        <taxon>Pasteurellales</taxon>
        <taxon>Pasteurellaceae</taxon>
        <taxon>Volucribacter</taxon>
    </lineage>
</organism>
<dbReference type="GO" id="GO:0009279">
    <property type="term" value="C:cell outer membrane"/>
    <property type="evidence" value="ECO:0007669"/>
    <property type="project" value="UniProtKB-SubCell"/>
</dbReference>
<keyword evidence="9" id="KW-0406">Ion transport</keyword>
<dbReference type="Gene3D" id="2.40.170.20">
    <property type="entry name" value="TonB-dependent receptor, beta-barrel domain"/>
    <property type="match status" value="1"/>
</dbReference>
<dbReference type="GO" id="GO:0038023">
    <property type="term" value="F:signaling receptor activity"/>
    <property type="evidence" value="ECO:0007669"/>
    <property type="project" value="InterPro"/>
</dbReference>
<dbReference type="InterPro" id="IPR010105">
    <property type="entry name" value="TonB_sidphr_rcpt"/>
</dbReference>
<dbReference type="Proteomes" id="UP001155500">
    <property type="component" value="Unassembled WGS sequence"/>
</dbReference>
<feature type="chain" id="PRO_5040778263" evidence="16">
    <location>
        <begin position="22"/>
        <end position="696"/>
    </location>
</feature>
<evidence type="ECO:0000256" key="12">
    <source>
        <dbReference type="ARBA" id="ARBA00023170"/>
    </source>
</evidence>
<dbReference type="Pfam" id="PF00593">
    <property type="entry name" value="TonB_dep_Rec_b-barrel"/>
    <property type="match status" value="1"/>
</dbReference>
<keyword evidence="10 15" id="KW-0798">TonB box</keyword>
<evidence type="ECO:0000256" key="13">
    <source>
        <dbReference type="ARBA" id="ARBA00023237"/>
    </source>
</evidence>
<keyword evidence="7 16" id="KW-0732">Signal</keyword>
<protein>
    <submittedName>
        <fullName evidence="19">TonB-dependent receptor</fullName>
    </submittedName>
</protein>